<gene>
    <name evidence="1" type="ORF">FTUN_1962</name>
</gene>
<proteinExistence type="predicted"/>
<organism evidence="1 2">
    <name type="scientific">Frigoriglobus tundricola</name>
    <dbReference type="NCBI Taxonomy" id="2774151"/>
    <lineage>
        <taxon>Bacteria</taxon>
        <taxon>Pseudomonadati</taxon>
        <taxon>Planctomycetota</taxon>
        <taxon>Planctomycetia</taxon>
        <taxon>Gemmatales</taxon>
        <taxon>Gemmataceae</taxon>
        <taxon>Frigoriglobus</taxon>
    </lineage>
</organism>
<sequence>MKLGASRCDLGLDKFHKTIREQYGCVLGARSRTRTGIECDIAALEAVKEF</sequence>
<evidence type="ECO:0000313" key="2">
    <source>
        <dbReference type="Proteomes" id="UP000503447"/>
    </source>
</evidence>
<dbReference type="KEGG" id="ftj:FTUN_1962"/>
<protein>
    <submittedName>
        <fullName evidence="1">Uncharacterized protein</fullName>
    </submittedName>
</protein>
<accession>A0A6M5YNA7</accession>
<dbReference type="Proteomes" id="UP000503447">
    <property type="component" value="Chromosome"/>
</dbReference>
<keyword evidence="2" id="KW-1185">Reference proteome</keyword>
<reference evidence="2" key="1">
    <citation type="submission" date="2020-05" db="EMBL/GenBank/DDBJ databases">
        <title>Frigoriglobus tundricola gen. nov., sp. nov., a psychrotolerant cellulolytic planctomycete of the family Gemmataceae with two divergent copies of 16S rRNA gene.</title>
        <authorList>
            <person name="Kulichevskaya I.S."/>
            <person name="Ivanova A.A."/>
            <person name="Naumoff D.G."/>
            <person name="Beletsky A.V."/>
            <person name="Rijpstra W.I.C."/>
            <person name="Sinninghe Damste J.S."/>
            <person name="Mardanov A.V."/>
            <person name="Ravin N.V."/>
            <person name="Dedysh S.N."/>
        </authorList>
    </citation>
    <scope>NUCLEOTIDE SEQUENCE [LARGE SCALE GENOMIC DNA]</scope>
    <source>
        <strain evidence="2">PL17</strain>
    </source>
</reference>
<evidence type="ECO:0000313" key="1">
    <source>
        <dbReference type="EMBL" id="QJW94442.1"/>
    </source>
</evidence>
<dbReference type="EMBL" id="CP053452">
    <property type="protein sequence ID" value="QJW94442.1"/>
    <property type="molecule type" value="Genomic_DNA"/>
</dbReference>
<name>A0A6M5YNA7_9BACT</name>
<dbReference type="AlphaFoldDB" id="A0A6M5YNA7"/>